<evidence type="ECO:0000256" key="5">
    <source>
        <dbReference type="RuleBase" id="RU367124"/>
    </source>
</evidence>
<keyword evidence="7" id="KW-1185">Reference proteome</keyword>
<dbReference type="OrthoDB" id="88741at2759"/>
<evidence type="ECO:0000256" key="4">
    <source>
        <dbReference type="ARBA" id="ARBA00022729"/>
    </source>
</evidence>
<evidence type="ECO:0000256" key="1">
    <source>
        <dbReference type="ARBA" id="ARBA00004613"/>
    </source>
</evidence>
<sequence length="115" mass="13047">MRFYDVALLTVAAVLTLTDAMSTSDSISTATFGTSDGNTASTVRFLRKSETVEEERGGFKDILDKAIRKAKKLTQYNKWIFGNKSPEWVALHHPEFAKGYKTFWENRMVRGGKYN</sequence>
<comment type="function">
    <text evidence="5">Effector that suppresses plant defense responses during pathogen infection.</text>
</comment>
<feature type="chain" id="PRO_5044990426" description="RxLR effector protein" evidence="5">
    <location>
        <begin position="21"/>
        <end position="115"/>
    </location>
</feature>
<dbReference type="EMBL" id="NCKW01000794">
    <property type="protein sequence ID" value="POM80003.1"/>
    <property type="molecule type" value="Genomic_DNA"/>
</dbReference>
<reference evidence="6 7" key="1">
    <citation type="journal article" date="2017" name="Genome Biol. Evol.">
        <title>Phytophthora megakarya and P. palmivora, closely related causal agents of cacao black pod rot, underwent increases in genome sizes and gene numbers by different mechanisms.</title>
        <authorList>
            <person name="Ali S.S."/>
            <person name="Shao J."/>
            <person name="Lary D.J."/>
            <person name="Kronmiller B."/>
            <person name="Shen D."/>
            <person name="Strem M.D."/>
            <person name="Amoako-Attah I."/>
            <person name="Akrofi A.Y."/>
            <person name="Begoude B.A."/>
            <person name="Ten Hoopen G.M."/>
            <person name="Coulibaly K."/>
            <person name="Kebe B.I."/>
            <person name="Melnick R.L."/>
            <person name="Guiltinan M.J."/>
            <person name="Tyler B.M."/>
            <person name="Meinhardt L.W."/>
            <person name="Bailey B.A."/>
        </authorList>
    </citation>
    <scope>NUCLEOTIDE SEQUENCE [LARGE SCALE GENOMIC DNA]</scope>
    <source>
        <strain evidence="7">sbr112.9</strain>
    </source>
</reference>
<evidence type="ECO:0000313" key="6">
    <source>
        <dbReference type="EMBL" id="POM80003.1"/>
    </source>
</evidence>
<evidence type="ECO:0000256" key="3">
    <source>
        <dbReference type="ARBA" id="ARBA00022525"/>
    </source>
</evidence>
<dbReference type="Proteomes" id="UP000237271">
    <property type="component" value="Unassembled WGS sequence"/>
</dbReference>
<comment type="caution">
    <text evidence="6">The sequence shown here is derived from an EMBL/GenBank/DDBJ whole genome shotgun (WGS) entry which is preliminary data.</text>
</comment>
<evidence type="ECO:0000313" key="7">
    <source>
        <dbReference type="Proteomes" id="UP000237271"/>
    </source>
</evidence>
<feature type="signal peptide" evidence="5">
    <location>
        <begin position="1"/>
        <end position="20"/>
    </location>
</feature>
<protein>
    <recommendedName>
        <fullName evidence="5">RxLR effector protein</fullName>
    </recommendedName>
</protein>
<dbReference type="InterPro" id="IPR031825">
    <property type="entry name" value="RXLR"/>
</dbReference>
<organism evidence="6 7">
    <name type="scientific">Phytophthora palmivora</name>
    <dbReference type="NCBI Taxonomy" id="4796"/>
    <lineage>
        <taxon>Eukaryota</taxon>
        <taxon>Sar</taxon>
        <taxon>Stramenopiles</taxon>
        <taxon>Oomycota</taxon>
        <taxon>Peronosporomycetes</taxon>
        <taxon>Peronosporales</taxon>
        <taxon>Peronosporaceae</taxon>
        <taxon>Phytophthora</taxon>
    </lineage>
</organism>
<keyword evidence="3 5" id="KW-0964">Secreted</keyword>
<proteinExistence type="inferred from homology"/>
<comment type="domain">
    <text evidence="5">The RxLR-dEER motif acts to carry the protein into the host cell cytoplasm through binding to cell surface phosphatidylinositol-3-phosphate.</text>
</comment>
<gene>
    <name evidence="6" type="ORF">PHPALM_2213</name>
</gene>
<comment type="similarity">
    <text evidence="2 5">Belongs to the RxLR effector family.</text>
</comment>
<accession>A0A2P4YQB5</accession>
<dbReference type="AlphaFoldDB" id="A0A2P4YQB5"/>
<dbReference type="Pfam" id="PF16810">
    <property type="entry name" value="RXLR"/>
    <property type="match status" value="1"/>
</dbReference>
<evidence type="ECO:0000256" key="2">
    <source>
        <dbReference type="ARBA" id="ARBA00010400"/>
    </source>
</evidence>
<name>A0A2P4YQB5_9STRA</name>
<keyword evidence="4 5" id="KW-0732">Signal</keyword>
<comment type="subcellular location">
    <subcellularLocation>
        <location evidence="1 5">Secreted</location>
    </subcellularLocation>
</comment>